<evidence type="ECO:0000256" key="1">
    <source>
        <dbReference type="SAM" id="MobiDB-lite"/>
    </source>
</evidence>
<protein>
    <submittedName>
        <fullName evidence="3">Stc1 domain-containing protein</fullName>
    </submittedName>
</protein>
<proteinExistence type="predicted"/>
<dbReference type="InterPro" id="IPR024630">
    <property type="entry name" value="Stc1"/>
</dbReference>
<name>A0AAE0HD88_9PEZI</name>
<feature type="region of interest" description="Disordered" evidence="1">
    <location>
        <begin position="246"/>
        <end position="320"/>
    </location>
</feature>
<gene>
    <name evidence="3" type="ORF">B0H64DRAFT_214441</name>
</gene>
<reference evidence="3" key="2">
    <citation type="submission" date="2023-06" db="EMBL/GenBank/DDBJ databases">
        <authorList>
            <consortium name="Lawrence Berkeley National Laboratory"/>
            <person name="Haridas S."/>
            <person name="Hensen N."/>
            <person name="Bonometti L."/>
            <person name="Westerberg I."/>
            <person name="Brannstrom I.O."/>
            <person name="Guillou S."/>
            <person name="Cros-Aarteil S."/>
            <person name="Calhoun S."/>
            <person name="Kuo A."/>
            <person name="Mondo S."/>
            <person name="Pangilinan J."/>
            <person name="Riley R."/>
            <person name="Labutti K."/>
            <person name="Andreopoulos B."/>
            <person name="Lipzen A."/>
            <person name="Chen C."/>
            <person name="Yanf M."/>
            <person name="Daum C."/>
            <person name="Ng V."/>
            <person name="Clum A."/>
            <person name="Steindorff A."/>
            <person name="Ohm R."/>
            <person name="Martin F."/>
            <person name="Silar P."/>
            <person name="Natvig D."/>
            <person name="Lalanne C."/>
            <person name="Gautier V."/>
            <person name="Ament-Velasquez S.L."/>
            <person name="Kruys A."/>
            <person name="Hutchinson M.I."/>
            <person name="Powell A.J."/>
            <person name="Barry K."/>
            <person name="Miller A.N."/>
            <person name="Grigoriev I.V."/>
            <person name="Debuchy R."/>
            <person name="Gladieux P."/>
            <person name="Thoren M.H."/>
            <person name="Johannesson H."/>
        </authorList>
    </citation>
    <scope>NUCLEOTIDE SEQUENCE</scope>
    <source>
        <strain evidence="3">CBS 168.71</strain>
    </source>
</reference>
<feature type="compositionally biased region" description="Polar residues" evidence="1">
    <location>
        <begin position="246"/>
        <end position="268"/>
    </location>
</feature>
<dbReference type="Pfam" id="PF12898">
    <property type="entry name" value="Stc1"/>
    <property type="match status" value="1"/>
</dbReference>
<feature type="compositionally biased region" description="Low complexity" evidence="1">
    <location>
        <begin position="309"/>
        <end position="320"/>
    </location>
</feature>
<comment type="caution">
    <text evidence="3">The sequence shown here is derived from an EMBL/GenBank/DDBJ whole genome shotgun (WGS) entry which is preliminary data.</text>
</comment>
<feature type="compositionally biased region" description="Basic and acidic residues" evidence="1">
    <location>
        <begin position="286"/>
        <end position="303"/>
    </location>
</feature>
<feature type="region of interest" description="Disordered" evidence="1">
    <location>
        <begin position="98"/>
        <end position="117"/>
    </location>
</feature>
<keyword evidence="4" id="KW-1185">Reference proteome</keyword>
<dbReference type="RefSeq" id="XP_062656980.1">
    <property type="nucleotide sequence ID" value="XM_062799475.1"/>
</dbReference>
<evidence type="ECO:0000259" key="2">
    <source>
        <dbReference type="Pfam" id="PF12898"/>
    </source>
</evidence>
<feature type="region of interest" description="Disordered" evidence="1">
    <location>
        <begin position="132"/>
        <end position="158"/>
    </location>
</feature>
<evidence type="ECO:0000313" key="4">
    <source>
        <dbReference type="Proteomes" id="UP001278766"/>
    </source>
</evidence>
<reference evidence="3" key="1">
    <citation type="journal article" date="2023" name="Mol. Phylogenet. Evol.">
        <title>Genome-scale phylogeny and comparative genomics of the fungal order Sordariales.</title>
        <authorList>
            <person name="Hensen N."/>
            <person name="Bonometti L."/>
            <person name="Westerberg I."/>
            <person name="Brannstrom I.O."/>
            <person name="Guillou S."/>
            <person name="Cros-Aarteil S."/>
            <person name="Calhoun S."/>
            <person name="Haridas S."/>
            <person name="Kuo A."/>
            <person name="Mondo S."/>
            <person name="Pangilinan J."/>
            <person name="Riley R."/>
            <person name="LaButti K."/>
            <person name="Andreopoulos B."/>
            <person name="Lipzen A."/>
            <person name="Chen C."/>
            <person name="Yan M."/>
            <person name="Daum C."/>
            <person name="Ng V."/>
            <person name="Clum A."/>
            <person name="Steindorff A."/>
            <person name="Ohm R.A."/>
            <person name="Martin F."/>
            <person name="Silar P."/>
            <person name="Natvig D.O."/>
            <person name="Lalanne C."/>
            <person name="Gautier V."/>
            <person name="Ament-Velasquez S.L."/>
            <person name="Kruys A."/>
            <person name="Hutchinson M.I."/>
            <person name="Powell A.J."/>
            <person name="Barry K."/>
            <person name="Miller A.N."/>
            <person name="Grigoriev I.V."/>
            <person name="Debuchy R."/>
            <person name="Gladieux P."/>
            <person name="Hiltunen Thoren M."/>
            <person name="Johannesson H."/>
        </authorList>
    </citation>
    <scope>NUCLEOTIDE SEQUENCE</scope>
    <source>
        <strain evidence="3">CBS 168.71</strain>
    </source>
</reference>
<dbReference type="Proteomes" id="UP001278766">
    <property type="component" value="Unassembled WGS sequence"/>
</dbReference>
<dbReference type="EMBL" id="JAUEPN010000006">
    <property type="protein sequence ID" value="KAK3293466.1"/>
    <property type="molecule type" value="Genomic_DNA"/>
</dbReference>
<organism evidence="3 4">
    <name type="scientific">Chaetomium fimeti</name>
    <dbReference type="NCBI Taxonomy" id="1854472"/>
    <lineage>
        <taxon>Eukaryota</taxon>
        <taxon>Fungi</taxon>
        <taxon>Dikarya</taxon>
        <taxon>Ascomycota</taxon>
        <taxon>Pezizomycotina</taxon>
        <taxon>Sordariomycetes</taxon>
        <taxon>Sordariomycetidae</taxon>
        <taxon>Sordariales</taxon>
        <taxon>Chaetomiaceae</taxon>
        <taxon>Chaetomium</taxon>
    </lineage>
</organism>
<feature type="region of interest" description="Disordered" evidence="1">
    <location>
        <begin position="196"/>
        <end position="232"/>
    </location>
</feature>
<evidence type="ECO:0000313" key="3">
    <source>
        <dbReference type="EMBL" id="KAK3293466.1"/>
    </source>
</evidence>
<feature type="compositionally biased region" description="Low complexity" evidence="1">
    <location>
        <begin position="204"/>
        <end position="213"/>
    </location>
</feature>
<accession>A0AAE0HD88</accession>
<feature type="compositionally biased region" description="Polar residues" evidence="1">
    <location>
        <begin position="148"/>
        <end position="158"/>
    </location>
</feature>
<dbReference type="GeneID" id="87836423"/>
<sequence>MASERLRCQQGEWKTREHFSNRQLNKYDREARYAHATPSKTGIRCIEHSNKPAHEMQCKGPCHHVRDKKFFSKNTIRSGTQWCVDCTDWKLRTENGEALPAPGAQLSAEEVGPPSRDRAAVESYDVDLNEVESSIGTEDDRSERMSTLGGTESISETESVQYGNWSDNLNPMHLGQVQTRAPHWLIPDMGGRPTWSRQLATGTSDSISVASSSDMTATERPAGREPVPFNAWGPNGEYARMVKTPTVASGSARTGTTTPRQPVEQNKSGWAKVPSRKHAPQLPDYLKAERVDGGSDNSDHYSDGDSDGLDMGSDSDIYAN</sequence>
<dbReference type="AlphaFoldDB" id="A0AAE0HD88"/>
<feature type="domain" description="Stc1" evidence="2">
    <location>
        <begin position="7"/>
        <end position="87"/>
    </location>
</feature>